<dbReference type="PANTHER" id="PTHR45999">
    <property type="entry name" value="UNC-13-4A, ISOFORM B"/>
    <property type="match status" value="1"/>
</dbReference>
<sequence>MYSRDLTELQTALARFVAASRIYLKYPLDPRWMLQLLTDIENAWMNFTLTREEEMWLAEKFTAMQERWLQQLRHHRQLFPALHPASLARLEYILRCLAYMSNMKAFWKCCPFNKEIRGEIVATLRRGTPEWFAALKATVMSNDEFDASFVDFCSEVYVQLKHGLSHYHPLFEGTNGIPYFSVVFKQVDKLLADEVIAFLNQNEHPDAAYNRLIFAVYLEVKDLATFNQNLPMGGDHKLLLPPMPRVVRAFMLELFPDIFPKERAFFENFPESQTRENFLEKCVTEEKISGTLIKDEGDSRRLARSSNIFEAGQLERFYDECLLLFYVDGGGDITCLKRYGGWKSRTAAEDYSGDDSNSTL</sequence>
<organism evidence="2 3">
    <name type="scientific">Molorchus minor</name>
    <dbReference type="NCBI Taxonomy" id="1323400"/>
    <lineage>
        <taxon>Eukaryota</taxon>
        <taxon>Metazoa</taxon>
        <taxon>Ecdysozoa</taxon>
        <taxon>Arthropoda</taxon>
        <taxon>Hexapoda</taxon>
        <taxon>Insecta</taxon>
        <taxon>Pterygota</taxon>
        <taxon>Neoptera</taxon>
        <taxon>Endopterygota</taxon>
        <taxon>Coleoptera</taxon>
        <taxon>Polyphaga</taxon>
        <taxon>Cucujiformia</taxon>
        <taxon>Chrysomeloidea</taxon>
        <taxon>Cerambycidae</taxon>
        <taxon>Lamiinae</taxon>
        <taxon>Monochamini</taxon>
        <taxon>Molorchus</taxon>
    </lineage>
</organism>
<proteinExistence type="predicted"/>
<evidence type="ECO:0000313" key="3">
    <source>
        <dbReference type="Proteomes" id="UP001162164"/>
    </source>
</evidence>
<accession>A0ABQ9IZB2</accession>
<comment type="caution">
    <text evidence="2">The sequence shown here is derived from an EMBL/GenBank/DDBJ whole genome shotgun (WGS) entry which is preliminary data.</text>
</comment>
<keyword evidence="3" id="KW-1185">Reference proteome</keyword>
<reference evidence="2" key="1">
    <citation type="journal article" date="2023" name="Insect Mol. Biol.">
        <title>Genome sequencing provides insights into the evolution of gene families encoding plant cell wall-degrading enzymes in longhorned beetles.</title>
        <authorList>
            <person name="Shin N.R."/>
            <person name="Okamura Y."/>
            <person name="Kirsch R."/>
            <person name="Pauchet Y."/>
        </authorList>
    </citation>
    <scope>NUCLEOTIDE SEQUENCE</scope>
    <source>
        <strain evidence="2">MMC_N1</strain>
    </source>
</reference>
<protein>
    <submittedName>
        <fullName evidence="2">Uncharacterized protein</fullName>
    </submittedName>
</protein>
<evidence type="ECO:0000313" key="2">
    <source>
        <dbReference type="EMBL" id="KAJ8969341.1"/>
    </source>
</evidence>
<dbReference type="EMBL" id="JAPWTJ010001820">
    <property type="protein sequence ID" value="KAJ8969341.1"/>
    <property type="molecule type" value="Genomic_DNA"/>
</dbReference>
<keyword evidence="1" id="KW-0268">Exocytosis</keyword>
<evidence type="ECO:0000256" key="1">
    <source>
        <dbReference type="ARBA" id="ARBA00022483"/>
    </source>
</evidence>
<gene>
    <name evidence="2" type="ORF">NQ317_007795</name>
</gene>
<name>A0ABQ9IZB2_9CUCU</name>
<dbReference type="PANTHER" id="PTHR45999:SF4">
    <property type="entry name" value="UNC-13-4A, ISOFORM B"/>
    <property type="match status" value="1"/>
</dbReference>
<dbReference type="Proteomes" id="UP001162164">
    <property type="component" value="Unassembled WGS sequence"/>
</dbReference>
<dbReference type="InterPro" id="IPR052095">
    <property type="entry name" value="UNC-13_domain"/>
</dbReference>